<keyword evidence="5 14" id="KW-0808">Transferase</keyword>
<dbReference type="InterPro" id="IPR003594">
    <property type="entry name" value="HATPase_dom"/>
</dbReference>
<dbReference type="InterPro" id="IPR007891">
    <property type="entry name" value="CHASE3"/>
</dbReference>
<dbReference type="PANTHER" id="PTHR24421">
    <property type="entry name" value="NITRATE/NITRITE SENSOR PROTEIN NARX-RELATED"/>
    <property type="match status" value="1"/>
</dbReference>
<keyword evidence="10 12" id="KW-1133">Transmembrane helix</keyword>
<dbReference type="GO" id="GO:0016020">
    <property type="term" value="C:membrane"/>
    <property type="evidence" value="ECO:0007669"/>
    <property type="project" value="UniProtKB-SubCell"/>
</dbReference>
<sequence length="477" mass="51125">MRLLASHTRQTGTNGGLTPRMIVASGLLMALVGAAFAVLLFSVADLRGAQRLAQQSEKLLMVANHLERRVVDLETGVRGFALTGQERFLQPWQEARAAFPEQASELERLAGGNAEQQARARRIERDGTSYIRDYSLPLVNAARRNPDTARTVAATEEGKRRVDAIRAEFDRVVATERDLAAARQRHSDAAADRAVVAAVVGLTGSVVLITVFAGYLTRAIVRPVRRAAAMAGRLAGGDLAARMPETGVGEIRVLERSFNAMASWLEEGRAELATSRARILAAADRARRRIERDLHDSTQQRLVAVMLQLRSVQAAVPPDMPEFREKVARVADALTGALDDLREVARGIHPAILSEGGLPPALKALARRSLVPVELEVDVPTRLPEPVEVAAYYVVSEALANTAKHARASLAHVQVRADEDGLHLSVRDDGVGGAAPGRGSGLVGLTDRIQALGGTIMIHSPAGQGTTLRADLPLTGP</sequence>
<keyword evidence="8 14" id="KW-0418">Kinase</keyword>
<evidence type="ECO:0000256" key="2">
    <source>
        <dbReference type="ARBA" id="ARBA00004370"/>
    </source>
</evidence>
<keyword evidence="12" id="KW-0472">Membrane</keyword>
<name>A0A177HK88_9ACTN</name>
<evidence type="ECO:0000313" key="15">
    <source>
        <dbReference type="Proteomes" id="UP000077381"/>
    </source>
</evidence>
<dbReference type="SUPFAM" id="SSF55874">
    <property type="entry name" value="ATPase domain of HSP90 chaperone/DNA topoisomerase II/histidine kinase"/>
    <property type="match status" value="1"/>
</dbReference>
<comment type="catalytic activity">
    <reaction evidence="1">
        <text>ATP + protein L-histidine = ADP + protein N-phospho-L-histidine.</text>
        <dbReference type="EC" id="2.7.13.3"/>
    </reaction>
</comment>
<dbReference type="GO" id="GO:0005524">
    <property type="term" value="F:ATP binding"/>
    <property type="evidence" value="ECO:0007669"/>
    <property type="project" value="UniProtKB-KW"/>
</dbReference>
<dbReference type="Pfam" id="PF05227">
    <property type="entry name" value="CHASE3"/>
    <property type="match status" value="1"/>
</dbReference>
<evidence type="ECO:0000256" key="9">
    <source>
        <dbReference type="ARBA" id="ARBA00022840"/>
    </source>
</evidence>
<dbReference type="SMART" id="SM00387">
    <property type="entry name" value="HATPase_c"/>
    <property type="match status" value="1"/>
</dbReference>
<dbReference type="Gene3D" id="1.20.5.1930">
    <property type="match status" value="1"/>
</dbReference>
<evidence type="ECO:0000259" key="13">
    <source>
        <dbReference type="PROSITE" id="PS50885"/>
    </source>
</evidence>
<keyword evidence="4" id="KW-0597">Phosphoprotein</keyword>
<evidence type="ECO:0000313" key="14">
    <source>
        <dbReference type="EMBL" id="OAH11303.1"/>
    </source>
</evidence>
<evidence type="ECO:0000256" key="5">
    <source>
        <dbReference type="ARBA" id="ARBA00022679"/>
    </source>
</evidence>
<organism evidence="14 15">
    <name type="scientific">Streptomyces jeddahensis</name>
    <dbReference type="NCBI Taxonomy" id="1716141"/>
    <lineage>
        <taxon>Bacteria</taxon>
        <taxon>Bacillati</taxon>
        <taxon>Actinomycetota</taxon>
        <taxon>Actinomycetes</taxon>
        <taxon>Kitasatosporales</taxon>
        <taxon>Streptomycetaceae</taxon>
        <taxon>Streptomyces</taxon>
    </lineage>
</organism>
<dbReference type="PANTHER" id="PTHR24421:SF10">
    <property type="entry name" value="NITRATE_NITRITE SENSOR PROTEIN NARQ"/>
    <property type="match status" value="1"/>
</dbReference>
<dbReference type="PATRIC" id="fig|1716141.3.peg.5521"/>
<dbReference type="GO" id="GO:0046983">
    <property type="term" value="F:protein dimerization activity"/>
    <property type="evidence" value="ECO:0007669"/>
    <property type="project" value="InterPro"/>
</dbReference>
<dbReference type="Pfam" id="PF02518">
    <property type="entry name" value="HATPase_c"/>
    <property type="match status" value="1"/>
</dbReference>
<dbReference type="Proteomes" id="UP000077381">
    <property type="component" value="Unassembled WGS sequence"/>
</dbReference>
<dbReference type="SMART" id="SM00304">
    <property type="entry name" value="HAMP"/>
    <property type="match status" value="1"/>
</dbReference>
<dbReference type="SUPFAM" id="SSF158472">
    <property type="entry name" value="HAMP domain-like"/>
    <property type="match status" value="1"/>
</dbReference>
<keyword evidence="11" id="KW-0902">Two-component regulatory system</keyword>
<evidence type="ECO:0000256" key="1">
    <source>
        <dbReference type="ARBA" id="ARBA00000085"/>
    </source>
</evidence>
<keyword evidence="15" id="KW-1185">Reference proteome</keyword>
<dbReference type="CDD" id="cd16917">
    <property type="entry name" value="HATPase_UhpB-NarQ-NarX-like"/>
    <property type="match status" value="1"/>
</dbReference>
<evidence type="ECO:0000256" key="3">
    <source>
        <dbReference type="ARBA" id="ARBA00012438"/>
    </source>
</evidence>
<evidence type="ECO:0000256" key="11">
    <source>
        <dbReference type="ARBA" id="ARBA00023012"/>
    </source>
</evidence>
<dbReference type="CDD" id="cd19410">
    <property type="entry name" value="HK9-like_sensor"/>
    <property type="match status" value="1"/>
</dbReference>
<evidence type="ECO:0000256" key="6">
    <source>
        <dbReference type="ARBA" id="ARBA00022692"/>
    </source>
</evidence>
<dbReference type="PROSITE" id="PS50885">
    <property type="entry name" value="HAMP"/>
    <property type="match status" value="1"/>
</dbReference>
<dbReference type="InterPro" id="IPR036890">
    <property type="entry name" value="HATPase_C_sf"/>
</dbReference>
<comment type="caution">
    <text evidence="14">The sequence shown here is derived from an EMBL/GenBank/DDBJ whole genome shotgun (WGS) entry which is preliminary data.</text>
</comment>
<comment type="subcellular location">
    <subcellularLocation>
        <location evidence="2">Membrane</location>
    </subcellularLocation>
</comment>
<evidence type="ECO:0000256" key="10">
    <source>
        <dbReference type="ARBA" id="ARBA00022989"/>
    </source>
</evidence>
<feature type="domain" description="HAMP" evidence="13">
    <location>
        <begin position="218"/>
        <end position="270"/>
    </location>
</feature>
<keyword evidence="6 12" id="KW-0812">Transmembrane</keyword>
<dbReference type="InterPro" id="IPR050482">
    <property type="entry name" value="Sensor_HK_TwoCompSys"/>
</dbReference>
<keyword evidence="7" id="KW-0547">Nucleotide-binding</keyword>
<dbReference type="InterPro" id="IPR011712">
    <property type="entry name" value="Sig_transdc_His_kin_sub3_dim/P"/>
</dbReference>
<dbReference type="Pfam" id="PF00672">
    <property type="entry name" value="HAMP"/>
    <property type="match status" value="1"/>
</dbReference>
<feature type="transmembrane region" description="Helical" evidence="12">
    <location>
        <begin position="20"/>
        <end position="44"/>
    </location>
</feature>
<dbReference type="Gene3D" id="3.30.565.10">
    <property type="entry name" value="Histidine kinase-like ATPase, C-terminal domain"/>
    <property type="match status" value="1"/>
</dbReference>
<dbReference type="GO" id="GO:0000155">
    <property type="term" value="F:phosphorelay sensor kinase activity"/>
    <property type="evidence" value="ECO:0007669"/>
    <property type="project" value="InterPro"/>
</dbReference>
<dbReference type="CDD" id="cd06225">
    <property type="entry name" value="HAMP"/>
    <property type="match status" value="1"/>
</dbReference>
<evidence type="ECO:0000256" key="12">
    <source>
        <dbReference type="SAM" id="Phobius"/>
    </source>
</evidence>
<dbReference type="EC" id="2.7.13.3" evidence="3"/>
<reference evidence="14 15" key="1">
    <citation type="submission" date="2015-12" db="EMBL/GenBank/DDBJ databases">
        <title>Genome sequence of Streptomyces sp. G25.</title>
        <authorList>
            <person name="Poehlein A."/>
            <person name="Roettig A."/>
            <person name="Hiessl S."/>
            <person name="Hauschild P."/>
            <person name="Schauer J."/>
            <person name="Madkour M.H."/>
            <person name="Al-Ansari A.M."/>
            <person name="Almakishah N.H."/>
            <person name="Steinbuechel A."/>
            <person name="Daniel R."/>
        </authorList>
    </citation>
    <scope>NUCLEOTIDE SEQUENCE [LARGE SCALE GENOMIC DNA]</scope>
    <source>
        <strain evidence="15">G25(2015)</strain>
    </source>
</reference>
<dbReference type="InterPro" id="IPR003660">
    <property type="entry name" value="HAMP_dom"/>
</dbReference>
<dbReference type="EMBL" id="LOHS01000111">
    <property type="protein sequence ID" value="OAH11303.1"/>
    <property type="molecule type" value="Genomic_DNA"/>
</dbReference>
<evidence type="ECO:0000256" key="7">
    <source>
        <dbReference type="ARBA" id="ARBA00022741"/>
    </source>
</evidence>
<dbReference type="STRING" id="1716141.STSP_52510"/>
<evidence type="ECO:0000256" key="8">
    <source>
        <dbReference type="ARBA" id="ARBA00022777"/>
    </source>
</evidence>
<accession>A0A177HK88</accession>
<gene>
    <name evidence="14" type="primary">nreB_4</name>
    <name evidence="14" type="ORF">STSP_52510</name>
</gene>
<dbReference type="AlphaFoldDB" id="A0A177HK88"/>
<dbReference type="Gene3D" id="6.10.340.10">
    <property type="match status" value="1"/>
</dbReference>
<protein>
    <recommendedName>
        <fullName evidence="3">histidine kinase</fullName>
        <ecNumber evidence="3">2.7.13.3</ecNumber>
    </recommendedName>
</protein>
<dbReference type="Pfam" id="PF07730">
    <property type="entry name" value="HisKA_3"/>
    <property type="match status" value="1"/>
</dbReference>
<feature type="transmembrane region" description="Helical" evidence="12">
    <location>
        <begin position="194"/>
        <end position="216"/>
    </location>
</feature>
<proteinExistence type="predicted"/>
<keyword evidence="9" id="KW-0067">ATP-binding</keyword>
<evidence type="ECO:0000256" key="4">
    <source>
        <dbReference type="ARBA" id="ARBA00022553"/>
    </source>
</evidence>